<dbReference type="Proteomes" id="UP001153709">
    <property type="component" value="Chromosome 5"/>
</dbReference>
<gene>
    <name evidence="2" type="ORF">DIABBA_LOCUS8159</name>
</gene>
<sequence>MENKLGRNTERQKNKYERLTKHKEHRSSLLKQASKKANNVGLRNSKASIFIRDMRVDKYVKNLMQKLDNGDFSDLSYFYEGKAGDEDLLEEAENVESRIEDKVAAMDPQDDNNKDEL</sequence>
<reference evidence="2" key="1">
    <citation type="submission" date="2022-01" db="EMBL/GenBank/DDBJ databases">
        <authorList>
            <person name="King R."/>
        </authorList>
    </citation>
    <scope>NUCLEOTIDE SEQUENCE</scope>
</reference>
<feature type="region of interest" description="Disordered" evidence="1">
    <location>
        <begin position="1"/>
        <end position="39"/>
    </location>
</feature>
<evidence type="ECO:0000313" key="3">
    <source>
        <dbReference type="Proteomes" id="UP001153709"/>
    </source>
</evidence>
<accession>A0A9N9SYW1</accession>
<keyword evidence="3" id="KW-1185">Reference proteome</keyword>
<protein>
    <submittedName>
        <fullName evidence="2">Uncharacterized protein</fullName>
    </submittedName>
</protein>
<evidence type="ECO:0000313" key="2">
    <source>
        <dbReference type="EMBL" id="CAG9834904.1"/>
    </source>
</evidence>
<dbReference type="EMBL" id="OU898280">
    <property type="protein sequence ID" value="CAG9834904.1"/>
    <property type="molecule type" value="Genomic_DNA"/>
</dbReference>
<feature type="compositionally biased region" description="Polar residues" evidence="1">
    <location>
        <begin position="29"/>
        <end position="39"/>
    </location>
</feature>
<feature type="compositionally biased region" description="Basic and acidic residues" evidence="1">
    <location>
        <begin position="1"/>
        <end position="19"/>
    </location>
</feature>
<proteinExistence type="predicted"/>
<dbReference type="AlphaFoldDB" id="A0A9N9SYW1"/>
<name>A0A9N9SYW1_DIABA</name>
<evidence type="ECO:0000256" key="1">
    <source>
        <dbReference type="SAM" id="MobiDB-lite"/>
    </source>
</evidence>
<organism evidence="2 3">
    <name type="scientific">Diabrotica balteata</name>
    <name type="common">Banded cucumber beetle</name>
    <dbReference type="NCBI Taxonomy" id="107213"/>
    <lineage>
        <taxon>Eukaryota</taxon>
        <taxon>Metazoa</taxon>
        <taxon>Ecdysozoa</taxon>
        <taxon>Arthropoda</taxon>
        <taxon>Hexapoda</taxon>
        <taxon>Insecta</taxon>
        <taxon>Pterygota</taxon>
        <taxon>Neoptera</taxon>
        <taxon>Endopterygota</taxon>
        <taxon>Coleoptera</taxon>
        <taxon>Polyphaga</taxon>
        <taxon>Cucujiformia</taxon>
        <taxon>Chrysomeloidea</taxon>
        <taxon>Chrysomelidae</taxon>
        <taxon>Galerucinae</taxon>
        <taxon>Diabroticina</taxon>
        <taxon>Diabroticites</taxon>
        <taxon>Diabrotica</taxon>
    </lineage>
</organism>